<feature type="domain" description="DUF4371" evidence="1">
    <location>
        <begin position="28"/>
        <end position="155"/>
    </location>
</feature>
<dbReference type="PANTHER" id="PTHR45749:SF21">
    <property type="entry name" value="DUF4371 DOMAIN-CONTAINING PROTEIN"/>
    <property type="match status" value="1"/>
</dbReference>
<evidence type="ECO:0000259" key="1">
    <source>
        <dbReference type="Pfam" id="PF14291"/>
    </source>
</evidence>
<dbReference type="Pfam" id="PF14291">
    <property type="entry name" value="DUF4371"/>
    <property type="match status" value="1"/>
</dbReference>
<accession>A0A5E4NJQ3</accession>
<dbReference type="SUPFAM" id="SSF53098">
    <property type="entry name" value="Ribonuclease H-like"/>
    <property type="match status" value="1"/>
</dbReference>
<dbReference type="PANTHER" id="PTHR45749">
    <property type="match status" value="1"/>
</dbReference>
<dbReference type="InterPro" id="IPR025398">
    <property type="entry name" value="DUF4371"/>
</dbReference>
<keyword evidence="3" id="KW-1185">Reference proteome</keyword>
<dbReference type="InterPro" id="IPR012337">
    <property type="entry name" value="RNaseH-like_sf"/>
</dbReference>
<reference evidence="2 3" key="1">
    <citation type="submission" date="2019-08" db="EMBL/GenBank/DDBJ databases">
        <authorList>
            <person name="Alioto T."/>
            <person name="Alioto T."/>
            <person name="Gomez Garrido J."/>
        </authorList>
    </citation>
    <scope>NUCLEOTIDE SEQUENCE [LARGE SCALE GENOMIC DNA]</scope>
</reference>
<dbReference type="OrthoDB" id="6619433at2759"/>
<name>A0A5E4NJQ3_9HEMI</name>
<dbReference type="AlphaFoldDB" id="A0A5E4NJQ3"/>
<dbReference type="Proteomes" id="UP000325440">
    <property type="component" value="Unassembled WGS sequence"/>
</dbReference>
<gene>
    <name evidence="2" type="ORF">CINCED_3A002510</name>
</gene>
<organism evidence="2 3">
    <name type="scientific">Cinara cedri</name>
    <dbReference type="NCBI Taxonomy" id="506608"/>
    <lineage>
        <taxon>Eukaryota</taxon>
        <taxon>Metazoa</taxon>
        <taxon>Ecdysozoa</taxon>
        <taxon>Arthropoda</taxon>
        <taxon>Hexapoda</taxon>
        <taxon>Insecta</taxon>
        <taxon>Pterygota</taxon>
        <taxon>Neoptera</taxon>
        <taxon>Paraneoptera</taxon>
        <taxon>Hemiptera</taxon>
        <taxon>Sternorrhyncha</taxon>
        <taxon>Aphidomorpha</taxon>
        <taxon>Aphidoidea</taxon>
        <taxon>Aphididae</taxon>
        <taxon>Lachninae</taxon>
        <taxon>Cinara</taxon>
    </lineage>
</organism>
<proteinExistence type="predicted"/>
<feature type="non-terminal residue" evidence="2">
    <location>
        <position position="387"/>
    </location>
</feature>
<evidence type="ECO:0000313" key="2">
    <source>
        <dbReference type="EMBL" id="VVC42839.1"/>
    </source>
</evidence>
<protein>
    <recommendedName>
        <fullName evidence="1">DUF4371 domain-containing protein</fullName>
    </recommendedName>
</protein>
<dbReference type="EMBL" id="CABPRJ010002015">
    <property type="protein sequence ID" value="VVC42839.1"/>
    <property type="molecule type" value="Genomic_DNA"/>
</dbReference>
<sequence>MKNLYNILKPQQTIRLLADFNPLLHELLNDSTKHIKYLSWKVQNELIDILSENLCHIICEEIISCSFFSIILDSTQDITKIDQVSVIIRYVIVDYETHTINIKESFLGFYALEQHGSMDYAHLIQNVLHKHNIKIKNCIGQGYDGASVMSGQYSGVQKRINNIVPTALFVHCCAHNLNLVISDASKISPSISRHFETLHSVLNFFNSNGPIWASLALGDNTASKIRRRVLKKVCSTRWEFRHTAVFVLKERFIDVIKCLTIMSLTSGKKDERDMSKALKNKIESSEFVLILFIWENILRYLNTVSKILQSTNISLENASMLLDKTIQNMQHLQNYYSTIYLESKRLCDKWRIDISFHSSRSKFCKRVFGEVDGDRRFDISKDIFRIK</sequence>
<evidence type="ECO:0000313" key="3">
    <source>
        <dbReference type="Proteomes" id="UP000325440"/>
    </source>
</evidence>